<evidence type="ECO:0000313" key="1">
    <source>
        <dbReference type="EMBL" id="KDO37041.1"/>
    </source>
</evidence>
<protein>
    <submittedName>
        <fullName evidence="1">Uncharacterized protein</fullName>
    </submittedName>
</protein>
<sequence length="386" mass="42335">MVLDGGQILLLRAGISPIPGGKAYFASVEEERGELADNISFPILQVQSFALAKPRKEIVSARLLEARFEYSSSGKVSGIGVARVGAGHRISLWGLVEPLVIGGWEIYHRLLTTFSERLKKRGLGVALGMCGSQRILVLPEQDEEIGVRLVREQRESEDIPDRTSGEEADLLSSNLYRYTVKLSIPPSGAYYQVCKQPLSFSPTSLLKSLSSRWESPPTLDIVKGYPSRREEVNSHTTILKSVIELKWERVSIENTPAHLPAPLILILDQSYAFRGLLASGLVFVVLEEILFPLIAGIQPLARSFQPVAHSFLVPAGRRGRFETGTSKGIASMNRNPNLNASLSASQNSSEVDNDCSVLFVGCVIQDLKSGKQIGKGRKEGETLLRR</sequence>
<keyword evidence="2" id="KW-1185">Reference proteome</keyword>
<dbReference type="AlphaFoldDB" id="A0A067DEH8"/>
<evidence type="ECO:0000313" key="2">
    <source>
        <dbReference type="Proteomes" id="UP000027120"/>
    </source>
</evidence>
<gene>
    <name evidence="1" type="ORF">CISIN_1g016614mg</name>
</gene>
<reference evidence="1 2" key="1">
    <citation type="submission" date="2014-04" db="EMBL/GenBank/DDBJ databases">
        <authorList>
            <consortium name="International Citrus Genome Consortium"/>
            <person name="Gmitter F."/>
            <person name="Chen C."/>
            <person name="Farmerie W."/>
            <person name="Harkins T."/>
            <person name="Desany B."/>
            <person name="Mohiuddin M."/>
            <person name="Kodira C."/>
            <person name="Borodovsky M."/>
            <person name="Lomsadze A."/>
            <person name="Burns P."/>
            <person name="Jenkins J."/>
            <person name="Prochnik S."/>
            <person name="Shu S."/>
            <person name="Chapman J."/>
            <person name="Pitluck S."/>
            <person name="Schmutz J."/>
            <person name="Rokhsar D."/>
        </authorList>
    </citation>
    <scope>NUCLEOTIDE SEQUENCE</scope>
</reference>
<accession>A0A067DEH8</accession>
<proteinExistence type="predicted"/>
<organism evidence="1 2">
    <name type="scientific">Citrus sinensis</name>
    <name type="common">Sweet orange</name>
    <name type="synonym">Citrus aurantium var. sinensis</name>
    <dbReference type="NCBI Taxonomy" id="2711"/>
    <lineage>
        <taxon>Eukaryota</taxon>
        <taxon>Viridiplantae</taxon>
        <taxon>Streptophyta</taxon>
        <taxon>Embryophyta</taxon>
        <taxon>Tracheophyta</taxon>
        <taxon>Spermatophyta</taxon>
        <taxon>Magnoliopsida</taxon>
        <taxon>eudicotyledons</taxon>
        <taxon>Gunneridae</taxon>
        <taxon>Pentapetalae</taxon>
        <taxon>rosids</taxon>
        <taxon>malvids</taxon>
        <taxon>Sapindales</taxon>
        <taxon>Rutaceae</taxon>
        <taxon>Aurantioideae</taxon>
        <taxon>Citrus</taxon>
    </lineage>
</organism>
<name>A0A067DEH8_CITSI</name>
<dbReference type="Proteomes" id="UP000027120">
    <property type="component" value="Unassembled WGS sequence"/>
</dbReference>
<dbReference type="EMBL" id="KK792128">
    <property type="protein sequence ID" value="KDO37041.1"/>
    <property type="molecule type" value="Genomic_DNA"/>
</dbReference>